<feature type="domain" description="Methyltransferase" evidence="2">
    <location>
        <begin position="56"/>
        <end position="136"/>
    </location>
</feature>
<evidence type="ECO:0000259" key="2">
    <source>
        <dbReference type="Pfam" id="PF13847"/>
    </source>
</evidence>
<dbReference type="EMBL" id="QFPX01000004">
    <property type="protein sequence ID" value="PZQ56156.1"/>
    <property type="molecule type" value="Genomic_DNA"/>
</dbReference>
<dbReference type="InterPro" id="IPR018773">
    <property type="entry name" value="MeTrfase_reg_dom_prd"/>
</dbReference>
<evidence type="ECO:0000313" key="4">
    <source>
        <dbReference type="Proteomes" id="UP000249082"/>
    </source>
</evidence>
<gene>
    <name evidence="3" type="ORF">DI555_05855</name>
</gene>
<organism evidence="3 4">
    <name type="scientific">Novosphingobium pentaromativorans</name>
    <dbReference type="NCBI Taxonomy" id="205844"/>
    <lineage>
        <taxon>Bacteria</taxon>
        <taxon>Pseudomonadati</taxon>
        <taxon>Pseudomonadota</taxon>
        <taxon>Alphaproteobacteria</taxon>
        <taxon>Sphingomonadales</taxon>
        <taxon>Sphingomonadaceae</taxon>
        <taxon>Novosphingobium</taxon>
    </lineage>
</organism>
<sequence length="508" mass="54497">MRGFVMGDGLGGETHGYDVSTGYTYGFCREMAPGWLDFAARVSGKAVPIARDGRRLRFLELGCGQGQGLCLLAAANPHIDFVGVDFMPEHVAHARKVAQAAALTNLRMEQADFVALAEAWPDHFGAFDYVALHGVYSWVIPQVREALVTCLAHATVPGSLVYIGYNGQPGWVASGPFRHFAQLIKQTSELSGLATIDHTADLFGRLQSAGAATFKLLPGLAASVNAMKTRNRGYLVHEYLHDSWQAMWHSEVAQDLARADLSFTGTATLVEALLPELLPPPLRDTILAQSDPRLRADVQDFVINQAYRRDLFVRGEAVGGDVAETRVALLAAPGARETLNVRTTFGEMALQPPAHAPISAALSGGSRSVRELAAAQNRPVGETVKLLLMLMHAGTLFPLAANGTDSEGAHRLNAVIARGAAEGMPYDHLAAPVIGAALPVTGTDLLLLDCWLLSGEHGDVDSLAEGLLQRLDRLGRKPAEDPDREAKKCAGIFLGQRLAEWRRLGAIG</sequence>
<proteinExistence type="predicted"/>
<dbReference type="AlphaFoldDB" id="A0A2W5NRU9"/>
<protein>
    <recommendedName>
        <fullName evidence="5">Methyltransferase domain-containing protein</fullName>
    </recommendedName>
</protein>
<dbReference type="Proteomes" id="UP000249082">
    <property type="component" value="Unassembled WGS sequence"/>
</dbReference>
<dbReference type="InterPro" id="IPR029063">
    <property type="entry name" value="SAM-dependent_MTases_sf"/>
</dbReference>
<evidence type="ECO:0000259" key="1">
    <source>
        <dbReference type="Pfam" id="PF10119"/>
    </source>
</evidence>
<dbReference type="SUPFAM" id="SSF53335">
    <property type="entry name" value="S-adenosyl-L-methionine-dependent methyltransferases"/>
    <property type="match status" value="1"/>
</dbReference>
<evidence type="ECO:0000313" key="3">
    <source>
        <dbReference type="EMBL" id="PZQ56156.1"/>
    </source>
</evidence>
<comment type="caution">
    <text evidence="3">The sequence shown here is derived from an EMBL/GenBank/DDBJ whole genome shotgun (WGS) entry which is preliminary data.</text>
</comment>
<dbReference type="InterPro" id="IPR025714">
    <property type="entry name" value="Methyltranfer_dom"/>
</dbReference>
<evidence type="ECO:0008006" key="5">
    <source>
        <dbReference type="Google" id="ProtNLM"/>
    </source>
</evidence>
<name>A0A2W5NRU9_9SPHN</name>
<dbReference type="Gene3D" id="3.40.50.150">
    <property type="entry name" value="Vaccinia Virus protein VP39"/>
    <property type="match status" value="1"/>
</dbReference>
<dbReference type="Pfam" id="PF13847">
    <property type="entry name" value="Methyltransf_31"/>
    <property type="match status" value="1"/>
</dbReference>
<reference evidence="3 4" key="1">
    <citation type="submission" date="2017-08" db="EMBL/GenBank/DDBJ databases">
        <title>Infants hospitalized years apart are colonized by the same room-sourced microbial strains.</title>
        <authorList>
            <person name="Brooks B."/>
            <person name="Olm M.R."/>
            <person name="Firek B.A."/>
            <person name="Baker R."/>
            <person name="Thomas B.C."/>
            <person name="Morowitz M.J."/>
            <person name="Banfield J.F."/>
        </authorList>
    </citation>
    <scope>NUCLEOTIDE SEQUENCE [LARGE SCALE GENOMIC DNA]</scope>
    <source>
        <strain evidence="3">S2_005_002_R2_33</strain>
    </source>
</reference>
<dbReference type="Pfam" id="PF10119">
    <property type="entry name" value="MethyTransf_Reg"/>
    <property type="match status" value="1"/>
</dbReference>
<feature type="domain" description="Methyltransferase regulatory" evidence="1">
    <location>
        <begin position="232"/>
        <end position="314"/>
    </location>
</feature>
<dbReference type="CDD" id="cd02440">
    <property type="entry name" value="AdoMet_MTases"/>
    <property type="match status" value="1"/>
</dbReference>
<accession>A0A2W5NRU9</accession>